<evidence type="ECO:0000313" key="3">
    <source>
        <dbReference type="Proteomes" id="UP000754883"/>
    </source>
</evidence>
<feature type="compositionally biased region" description="Polar residues" evidence="1">
    <location>
        <begin position="329"/>
        <end position="344"/>
    </location>
</feature>
<dbReference type="OrthoDB" id="2142961at2759"/>
<keyword evidence="3" id="KW-1185">Reference proteome</keyword>
<dbReference type="Proteomes" id="UP000754883">
    <property type="component" value="Unassembled WGS sequence"/>
</dbReference>
<feature type="compositionally biased region" description="Polar residues" evidence="1">
    <location>
        <begin position="147"/>
        <end position="159"/>
    </location>
</feature>
<feature type="compositionally biased region" description="Basic and acidic residues" evidence="1">
    <location>
        <begin position="184"/>
        <end position="194"/>
    </location>
</feature>
<name>A0A9N9UMF6_9HYPO</name>
<organism evidence="2 3">
    <name type="scientific">Clonostachys byssicola</name>
    <dbReference type="NCBI Taxonomy" id="160290"/>
    <lineage>
        <taxon>Eukaryota</taxon>
        <taxon>Fungi</taxon>
        <taxon>Dikarya</taxon>
        <taxon>Ascomycota</taxon>
        <taxon>Pezizomycotina</taxon>
        <taxon>Sordariomycetes</taxon>
        <taxon>Hypocreomycetidae</taxon>
        <taxon>Hypocreales</taxon>
        <taxon>Bionectriaceae</taxon>
        <taxon>Clonostachys</taxon>
    </lineage>
</organism>
<accession>A0A9N9UMF6</accession>
<feature type="region of interest" description="Disordered" evidence="1">
    <location>
        <begin position="297"/>
        <end position="345"/>
    </location>
</feature>
<sequence>MADVSTQQRQSPNRRRRGKNQVQHSVQKAYASENDAAAFEASHYGVAPQTPSKTSYTSPGPKSNQATSAKQRMKIKTARQKNAGTTTSPEPDHPSHTTPQRPASLKPAFAGATFHASPAPSALPIPSFLAKPPRDSPVAKEEELPFVQQQPSPPTTDNELPTPHRPSPAAKTSESPLDFMFRAHRQEKERERHGQSPNVFNTATSPSFSSPLVPKTSSQLPTRSTPTNRASHGIDYDELNGTSGQPFGPAFSTPYQDRIKAARSGPNRPAPIQHQALSSNEPIEDPTEALKKFLFGGHMASPTNPSPLGGTPPAPAHPHGGFSPRPAPVNNSPHAGHQTHTIQAMENDLRRILKLDNAVDSPSTERRLFTQ</sequence>
<feature type="compositionally biased region" description="Polar residues" evidence="1">
    <location>
        <begin position="1"/>
        <end position="11"/>
    </location>
</feature>
<feature type="compositionally biased region" description="Low complexity" evidence="1">
    <location>
        <begin position="116"/>
        <end position="130"/>
    </location>
</feature>
<feature type="compositionally biased region" description="Polar residues" evidence="1">
    <location>
        <begin position="195"/>
        <end position="230"/>
    </location>
</feature>
<reference evidence="2" key="1">
    <citation type="submission" date="2021-10" db="EMBL/GenBank/DDBJ databases">
        <authorList>
            <person name="Piombo E."/>
        </authorList>
    </citation>
    <scope>NUCLEOTIDE SEQUENCE</scope>
</reference>
<proteinExistence type="predicted"/>
<protein>
    <recommendedName>
        <fullName evidence="4">Proteophosphoglycan 5</fullName>
    </recommendedName>
</protein>
<evidence type="ECO:0000256" key="1">
    <source>
        <dbReference type="SAM" id="MobiDB-lite"/>
    </source>
</evidence>
<gene>
    <name evidence="2" type="ORF">CBYS24578_00004199</name>
</gene>
<evidence type="ECO:0000313" key="2">
    <source>
        <dbReference type="EMBL" id="CAG9993351.1"/>
    </source>
</evidence>
<feature type="compositionally biased region" description="Polar residues" evidence="1">
    <location>
        <begin position="80"/>
        <end position="89"/>
    </location>
</feature>
<dbReference type="InterPro" id="IPR028322">
    <property type="entry name" value="PNRC-like_rgn"/>
</dbReference>
<feature type="compositionally biased region" description="Basic and acidic residues" evidence="1">
    <location>
        <begin position="132"/>
        <end position="143"/>
    </location>
</feature>
<dbReference type="AlphaFoldDB" id="A0A9N9UMF6"/>
<comment type="caution">
    <text evidence="2">The sequence shown here is derived from an EMBL/GenBank/DDBJ whole genome shotgun (WGS) entry which is preliminary data.</text>
</comment>
<feature type="compositionally biased region" description="Polar residues" evidence="1">
    <location>
        <begin position="49"/>
        <end position="70"/>
    </location>
</feature>
<dbReference type="Pfam" id="PF15365">
    <property type="entry name" value="PNRC"/>
    <property type="match status" value="1"/>
</dbReference>
<dbReference type="GO" id="GO:0016071">
    <property type="term" value="P:mRNA metabolic process"/>
    <property type="evidence" value="ECO:0007669"/>
    <property type="project" value="UniProtKB-ARBA"/>
</dbReference>
<feature type="region of interest" description="Disordered" evidence="1">
    <location>
        <begin position="1"/>
        <end position="283"/>
    </location>
</feature>
<evidence type="ECO:0008006" key="4">
    <source>
        <dbReference type="Google" id="ProtNLM"/>
    </source>
</evidence>
<dbReference type="EMBL" id="CABFNO020001523">
    <property type="protein sequence ID" value="CAG9993351.1"/>
    <property type="molecule type" value="Genomic_DNA"/>
</dbReference>